<sequence length="199" mass="22328">MEGYIDLKTLTLDELVGVVNLYPWFGNARKELCSRLVAMGDGETARAALSEASLYVSSRKVLADMMRERERADCSDKDIDNVLKRYIAGDSGKTEVGEGAGRKVLVVGGDYFSQEQYDRIKQSGDEVFPRFPAWSSPGRGQDREPADGFPELYTETLAQIYAEQGYPEQAKKIYSKLILAYPEKNAYFAALIQKLEQEN</sequence>
<gene>
    <name evidence="1" type="ORF">IAC29_03340</name>
</gene>
<protein>
    <recommendedName>
        <fullName evidence="3">Tetratricopeptide repeat protein</fullName>
    </recommendedName>
</protein>
<reference evidence="1" key="2">
    <citation type="journal article" date="2021" name="PeerJ">
        <title>Extensive microbial diversity within the chicken gut microbiome revealed by metagenomics and culture.</title>
        <authorList>
            <person name="Gilroy R."/>
            <person name="Ravi A."/>
            <person name="Getino M."/>
            <person name="Pursley I."/>
            <person name="Horton D.L."/>
            <person name="Alikhan N.F."/>
            <person name="Baker D."/>
            <person name="Gharbi K."/>
            <person name="Hall N."/>
            <person name="Watson M."/>
            <person name="Adriaenssens E.M."/>
            <person name="Foster-Nyarko E."/>
            <person name="Jarju S."/>
            <person name="Secka A."/>
            <person name="Antonio M."/>
            <person name="Oren A."/>
            <person name="Chaudhuri R.R."/>
            <person name="La Ragione R."/>
            <person name="Hildebrand F."/>
            <person name="Pallen M.J."/>
        </authorList>
    </citation>
    <scope>NUCLEOTIDE SEQUENCE</scope>
    <source>
        <strain evidence="1">20514</strain>
    </source>
</reference>
<reference evidence="1" key="1">
    <citation type="submission" date="2020-10" db="EMBL/GenBank/DDBJ databases">
        <authorList>
            <person name="Gilroy R."/>
        </authorList>
    </citation>
    <scope>NUCLEOTIDE SEQUENCE</scope>
    <source>
        <strain evidence="1">20514</strain>
    </source>
</reference>
<accession>A0A9D9HED1</accession>
<name>A0A9D9HED1_9BACT</name>
<dbReference type="AlphaFoldDB" id="A0A9D9HED1"/>
<evidence type="ECO:0000313" key="1">
    <source>
        <dbReference type="EMBL" id="MBO8448291.1"/>
    </source>
</evidence>
<evidence type="ECO:0008006" key="3">
    <source>
        <dbReference type="Google" id="ProtNLM"/>
    </source>
</evidence>
<organism evidence="1 2">
    <name type="scientific">Candidatus Cryptobacteroides merdigallinarum</name>
    <dbReference type="NCBI Taxonomy" id="2840770"/>
    <lineage>
        <taxon>Bacteria</taxon>
        <taxon>Pseudomonadati</taxon>
        <taxon>Bacteroidota</taxon>
        <taxon>Bacteroidia</taxon>
        <taxon>Bacteroidales</taxon>
        <taxon>Candidatus Cryptobacteroides</taxon>
    </lineage>
</organism>
<proteinExistence type="predicted"/>
<comment type="caution">
    <text evidence="1">The sequence shown here is derived from an EMBL/GenBank/DDBJ whole genome shotgun (WGS) entry which is preliminary data.</text>
</comment>
<dbReference type="Proteomes" id="UP000810252">
    <property type="component" value="Unassembled WGS sequence"/>
</dbReference>
<dbReference type="EMBL" id="JADIMQ010000049">
    <property type="protein sequence ID" value="MBO8448291.1"/>
    <property type="molecule type" value="Genomic_DNA"/>
</dbReference>
<evidence type="ECO:0000313" key="2">
    <source>
        <dbReference type="Proteomes" id="UP000810252"/>
    </source>
</evidence>